<dbReference type="STRING" id="47855.GA0070606_3414"/>
<dbReference type="GO" id="GO:0008168">
    <property type="term" value="F:methyltransferase activity"/>
    <property type="evidence" value="ECO:0007669"/>
    <property type="project" value="UniProtKB-KW"/>
</dbReference>
<keyword evidence="2" id="KW-0489">Methyltransferase</keyword>
<dbReference type="InterPro" id="IPR029063">
    <property type="entry name" value="SAM-dependent_MTases_sf"/>
</dbReference>
<dbReference type="OrthoDB" id="9805171at2"/>
<dbReference type="GO" id="GO:0032259">
    <property type="term" value="P:methylation"/>
    <property type="evidence" value="ECO:0007669"/>
    <property type="project" value="UniProtKB-KW"/>
</dbReference>
<evidence type="ECO:0000313" key="3">
    <source>
        <dbReference type="Proteomes" id="UP000199001"/>
    </source>
</evidence>
<proteinExistence type="predicted"/>
<sequence>MPDASFLADTRDSYDTMAADYTEWLRTDMDGRPLDRALLTAFAELVKAGDNGPVADVGCGPGRITILLHRLGLDAFGIDLSPGMVALARETYPELRFEVGSMLALDLPDASLGGLLAYYSVIHVPWERRPEVFAEFHRVLAPGGQLMLAFQVGDERLHLDEAFGKPICADWYRQQPDEVAALLREAGFDLWAKVVKEPEGTEKTPQGHIVARRPAGA</sequence>
<protein>
    <submittedName>
        <fullName evidence="2">Methyltransferase domain-containing protein</fullName>
    </submittedName>
</protein>
<name>A0A1C6V5F5_9ACTN</name>
<keyword evidence="2" id="KW-0808">Transferase</keyword>
<accession>A0A1C6V5F5</accession>
<dbReference type="PANTHER" id="PTHR42912">
    <property type="entry name" value="METHYLTRANSFERASE"/>
    <property type="match status" value="1"/>
</dbReference>
<organism evidence="2 3">
    <name type="scientific">Micromonospora citrea</name>
    <dbReference type="NCBI Taxonomy" id="47855"/>
    <lineage>
        <taxon>Bacteria</taxon>
        <taxon>Bacillati</taxon>
        <taxon>Actinomycetota</taxon>
        <taxon>Actinomycetes</taxon>
        <taxon>Micromonosporales</taxon>
        <taxon>Micromonosporaceae</taxon>
        <taxon>Micromonospora</taxon>
    </lineage>
</organism>
<dbReference type="InterPro" id="IPR050508">
    <property type="entry name" value="Methyltransf_Superfamily"/>
</dbReference>
<dbReference type="AlphaFoldDB" id="A0A1C6V5F5"/>
<keyword evidence="3" id="KW-1185">Reference proteome</keyword>
<feature type="domain" description="Methyltransferase" evidence="1">
    <location>
        <begin position="54"/>
        <end position="144"/>
    </location>
</feature>
<dbReference type="Proteomes" id="UP000199001">
    <property type="component" value="Unassembled WGS sequence"/>
</dbReference>
<dbReference type="PANTHER" id="PTHR42912:SF45">
    <property type="entry name" value="23S RRNA (GUANINE(745)-N(1))-METHYLTRANSFERASE"/>
    <property type="match status" value="1"/>
</dbReference>
<gene>
    <name evidence="2" type="ORF">GA0070606_3414</name>
</gene>
<dbReference type="SUPFAM" id="SSF53335">
    <property type="entry name" value="S-adenosyl-L-methionine-dependent methyltransferases"/>
    <property type="match status" value="1"/>
</dbReference>
<dbReference type="EMBL" id="FMHZ01000002">
    <property type="protein sequence ID" value="SCL61284.1"/>
    <property type="molecule type" value="Genomic_DNA"/>
</dbReference>
<evidence type="ECO:0000313" key="2">
    <source>
        <dbReference type="EMBL" id="SCL61284.1"/>
    </source>
</evidence>
<dbReference type="InterPro" id="IPR041698">
    <property type="entry name" value="Methyltransf_25"/>
</dbReference>
<dbReference type="Gene3D" id="3.40.50.150">
    <property type="entry name" value="Vaccinia Virus protein VP39"/>
    <property type="match status" value="1"/>
</dbReference>
<evidence type="ECO:0000259" key="1">
    <source>
        <dbReference type="Pfam" id="PF13649"/>
    </source>
</evidence>
<reference evidence="3" key="1">
    <citation type="submission" date="2016-06" db="EMBL/GenBank/DDBJ databases">
        <authorList>
            <person name="Varghese N."/>
            <person name="Submissions Spin"/>
        </authorList>
    </citation>
    <scope>NUCLEOTIDE SEQUENCE [LARGE SCALE GENOMIC DNA]</scope>
    <source>
        <strain evidence="3">DSM 43903</strain>
    </source>
</reference>
<dbReference type="CDD" id="cd02440">
    <property type="entry name" value="AdoMet_MTases"/>
    <property type="match status" value="1"/>
</dbReference>
<dbReference type="RefSeq" id="WP_091100930.1">
    <property type="nucleotide sequence ID" value="NZ_FMHZ01000002.1"/>
</dbReference>
<dbReference type="Pfam" id="PF13649">
    <property type="entry name" value="Methyltransf_25"/>
    <property type="match status" value="1"/>
</dbReference>